<sequence length="57" mass="6281">MEQWSVAFGVIAGIVIAVGGFLLVGAAVMALFRWATEFVTPEHPSLADEDEIDHRFY</sequence>
<evidence type="ECO:0000313" key="3">
    <source>
        <dbReference type="EMBL" id="CAB4582317.1"/>
    </source>
</evidence>
<dbReference type="EMBL" id="CAEZTZ010000037">
    <property type="protein sequence ID" value="CAB4582317.1"/>
    <property type="molecule type" value="Genomic_DNA"/>
</dbReference>
<accession>A0A6J6F1T1</accession>
<dbReference type="EMBL" id="CAFBLF010000025">
    <property type="protein sequence ID" value="CAB4858208.1"/>
    <property type="molecule type" value="Genomic_DNA"/>
</dbReference>
<keyword evidence="1" id="KW-1133">Transmembrane helix</keyword>
<evidence type="ECO:0000256" key="1">
    <source>
        <dbReference type="SAM" id="Phobius"/>
    </source>
</evidence>
<protein>
    <submittedName>
        <fullName evidence="3">Unannotated protein</fullName>
    </submittedName>
</protein>
<feature type="transmembrane region" description="Helical" evidence="1">
    <location>
        <begin position="6"/>
        <end position="32"/>
    </location>
</feature>
<keyword evidence="1" id="KW-0812">Transmembrane</keyword>
<keyword evidence="1" id="KW-0472">Membrane</keyword>
<name>A0A6J6F1T1_9ZZZZ</name>
<evidence type="ECO:0000313" key="4">
    <source>
        <dbReference type="EMBL" id="CAB4858208.1"/>
    </source>
</evidence>
<evidence type="ECO:0000313" key="2">
    <source>
        <dbReference type="EMBL" id="CAB4533315.1"/>
    </source>
</evidence>
<reference evidence="3" key="1">
    <citation type="submission" date="2020-05" db="EMBL/GenBank/DDBJ databases">
        <authorList>
            <person name="Chiriac C."/>
            <person name="Salcher M."/>
            <person name="Ghai R."/>
            <person name="Kavagutti S V."/>
        </authorList>
    </citation>
    <scope>NUCLEOTIDE SEQUENCE</scope>
</reference>
<dbReference type="EMBL" id="CAEZSG010000027">
    <property type="protein sequence ID" value="CAB4533315.1"/>
    <property type="molecule type" value="Genomic_DNA"/>
</dbReference>
<gene>
    <name evidence="2" type="ORF">UFOPK1413_00283</name>
    <name evidence="3" type="ORF">UFOPK1767_00416</name>
    <name evidence="4" type="ORF">UFOPK3339_00269</name>
</gene>
<dbReference type="AlphaFoldDB" id="A0A6J6F1T1"/>
<organism evidence="3">
    <name type="scientific">freshwater metagenome</name>
    <dbReference type="NCBI Taxonomy" id="449393"/>
    <lineage>
        <taxon>unclassified sequences</taxon>
        <taxon>metagenomes</taxon>
        <taxon>ecological metagenomes</taxon>
    </lineage>
</organism>
<proteinExistence type="predicted"/>